<keyword evidence="14 17" id="KW-0496">Mitochondrion</keyword>
<dbReference type="PRINTS" id="PR01436">
    <property type="entry name" value="NADHDHGNASE2"/>
</dbReference>
<dbReference type="AlphaFoldDB" id="G8XXK7"/>
<reference evidence="19" key="1">
    <citation type="submission" date="2009-04" db="EMBL/GenBank/DDBJ databases">
        <title>Phylogenetic inference of Terebelliformia worms based on combined mitochondrial and nuclear data.</title>
        <authorList>
            <person name="Zhong M."/>
            <person name="Struck T.H."/>
            <person name="Halanych K.M."/>
        </authorList>
    </citation>
    <scope>NUCLEOTIDE SEQUENCE</scope>
</reference>
<accession>G8XXK7</accession>
<evidence type="ECO:0000256" key="1">
    <source>
        <dbReference type="ARBA" id="ARBA00004448"/>
    </source>
</evidence>
<proteinExistence type="inferred from homology"/>
<comment type="function">
    <text evidence="17">Core subunit of the mitochondrial membrane respiratory chain NADH dehydrogenase (Complex I) which catalyzes electron transfer from NADH through the respiratory chain, using ubiquinone as an electron acceptor. Essential for the catalytic activity and assembly of complex I.</text>
</comment>
<comment type="catalytic activity">
    <reaction evidence="16 17">
        <text>a ubiquinone + NADH + 5 H(+)(in) = a ubiquinol + NAD(+) + 4 H(+)(out)</text>
        <dbReference type="Rhea" id="RHEA:29091"/>
        <dbReference type="Rhea" id="RHEA-COMP:9565"/>
        <dbReference type="Rhea" id="RHEA-COMP:9566"/>
        <dbReference type="ChEBI" id="CHEBI:15378"/>
        <dbReference type="ChEBI" id="CHEBI:16389"/>
        <dbReference type="ChEBI" id="CHEBI:17976"/>
        <dbReference type="ChEBI" id="CHEBI:57540"/>
        <dbReference type="ChEBI" id="CHEBI:57945"/>
        <dbReference type="EC" id="7.1.1.2"/>
    </reaction>
</comment>
<name>G8XXK7_AUCCR</name>
<dbReference type="GO" id="GO:0006120">
    <property type="term" value="P:mitochondrial electron transport, NADH to ubiquinone"/>
    <property type="evidence" value="ECO:0007669"/>
    <property type="project" value="InterPro"/>
</dbReference>
<keyword evidence="11 17" id="KW-1133">Transmembrane helix</keyword>
<feature type="transmembrane region" description="Helical" evidence="17">
    <location>
        <begin position="105"/>
        <end position="124"/>
    </location>
</feature>
<feature type="transmembrane region" description="Helical" evidence="17">
    <location>
        <begin position="31"/>
        <end position="51"/>
    </location>
</feature>
<evidence type="ECO:0000256" key="15">
    <source>
        <dbReference type="ARBA" id="ARBA00023136"/>
    </source>
</evidence>
<dbReference type="PANTHER" id="PTHR46552:SF1">
    <property type="entry name" value="NADH-UBIQUINONE OXIDOREDUCTASE CHAIN 2"/>
    <property type="match status" value="1"/>
</dbReference>
<evidence type="ECO:0000256" key="5">
    <source>
        <dbReference type="ARBA" id="ARBA00022448"/>
    </source>
</evidence>
<keyword evidence="15 17" id="KW-0472">Membrane</keyword>
<dbReference type="InterPro" id="IPR001750">
    <property type="entry name" value="ND/Mrp_TM"/>
</dbReference>
<evidence type="ECO:0000256" key="16">
    <source>
        <dbReference type="ARBA" id="ARBA00049551"/>
    </source>
</evidence>
<evidence type="ECO:0000256" key="11">
    <source>
        <dbReference type="ARBA" id="ARBA00022989"/>
    </source>
</evidence>
<feature type="transmembrane region" description="Helical" evidence="17">
    <location>
        <begin position="136"/>
        <end position="160"/>
    </location>
</feature>
<feature type="transmembrane region" description="Helical" evidence="17">
    <location>
        <begin position="9"/>
        <end position="25"/>
    </location>
</feature>
<keyword evidence="9 17" id="KW-1278">Translocase</keyword>
<dbReference type="PROSITE" id="PS51257">
    <property type="entry name" value="PROKAR_LIPOPROTEIN"/>
    <property type="match status" value="1"/>
</dbReference>
<keyword evidence="6 17" id="KW-0679">Respiratory chain</keyword>
<comment type="subcellular location">
    <subcellularLocation>
        <location evidence="1 17">Mitochondrion inner membrane</location>
        <topology evidence="1 17">Multi-pass membrane protein</topology>
    </subcellularLocation>
</comment>
<evidence type="ECO:0000256" key="4">
    <source>
        <dbReference type="ARBA" id="ARBA00021008"/>
    </source>
</evidence>
<evidence type="ECO:0000259" key="18">
    <source>
        <dbReference type="Pfam" id="PF00361"/>
    </source>
</evidence>
<keyword evidence="7 17" id="KW-0812">Transmembrane</keyword>
<evidence type="ECO:0000256" key="3">
    <source>
        <dbReference type="ARBA" id="ARBA00012944"/>
    </source>
</evidence>
<feature type="transmembrane region" description="Helical" evidence="17">
    <location>
        <begin position="232"/>
        <end position="250"/>
    </location>
</feature>
<feature type="transmembrane region" description="Helical" evidence="17">
    <location>
        <begin position="310"/>
        <end position="333"/>
    </location>
</feature>
<keyword evidence="12 17" id="KW-0520">NAD</keyword>
<evidence type="ECO:0000256" key="6">
    <source>
        <dbReference type="ARBA" id="ARBA00022660"/>
    </source>
</evidence>
<evidence type="ECO:0000256" key="7">
    <source>
        <dbReference type="ARBA" id="ARBA00022692"/>
    </source>
</evidence>
<dbReference type="EMBL" id="FJ976041">
    <property type="protein sequence ID" value="ACR00048.1"/>
    <property type="molecule type" value="Genomic_DNA"/>
</dbReference>
<feature type="transmembrane region" description="Helical" evidence="17">
    <location>
        <begin position="63"/>
        <end position="85"/>
    </location>
</feature>
<evidence type="ECO:0000256" key="10">
    <source>
        <dbReference type="ARBA" id="ARBA00022982"/>
    </source>
</evidence>
<dbReference type="PANTHER" id="PTHR46552">
    <property type="entry name" value="NADH-UBIQUINONE OXIDOREDUCTASE CHAIN 2"/>
    <property type="match status" value="1"/>
</dbReference>
<geneLocation type="mitochondrion" evidence="19"/>
<evidence type="ECO:0000256" key="2">
    <source>
        <dbReference type="ARBA" id="ARBA00007012"/>
    </source>
</evidence>
<dbReference type="InterPro" id="IPR050175">
    <property type="entry name" value="Complex_I_Subunit_2"/>
</dbReference>
<dbReference type="GO" id="GO:0008137">
    <property type="term" value="F:NADH dehydrogenase (ubiquinone) activity"/>
    <property type="evidence" value="ECO:0007669"/>
    <property type="project" value="UniProtKB-EC"/>
</dbReference>
<sequence length="334" mass="37343">MISIVWKPYSVFMLMILVFGLVISLSCDNWLAIWVGLEINLYSFIPIILLNNKNSEKEAAIKYFIAQSVPSAVMIVSFVSDMASSVDFSSLLFISLAMKMGVAPMHFWLPSVMSAVTWWVCWVISTVQKIGPMMIVLYAGSFSCLMVSYCAALSAIIGGLGGVNQTMFRVLLAYSSIGHMGWIVAGSMISSVSASFYFFTYMMLISSIFFYLDKMKFSSGDMMVKMGSSSQVVLLLMFMFFSLGGLPPLFGFYPKMMLLSSFIDFNFMILSGILIFGSVVNIYYYLKMVFIGVLSSSVSIFSLVEFKKSWSLFMGFMLTVSMVMGVMMLNFIYI</sequence>
<gene>
    <name evidence="19" type="primary">NAD2</name>
</gene>
<dbReference type="GO" id="GO:0005743">
    <property type="term" value="C:mitochondrial inner membrane"/>
    <property type="evidence" value="ECO:0007669"/>
    <property type="project" value="UniProtKB-SubCell"/>
</dbReference>
<evidence type="ECO:0000313" key="19">
    <source>
        <dbReference type="EMBL" id="ACR00048.1"/>
    </source>
</evidence>
<keyword evidence="13 17" id="KW-0830">Ubiquinone</keyword>
<evidence type="ECO:0000256" key="12">
    <source>
        <dbReference type="ARBA" id="ARBA00023027"/>
    </source>
</evidence>
<protein>
    <recommendedName>
        <fullName evidence="4 17">NADH-ubiquinone oxidoreductase chain 2</fullName>
        <ecNumber evidence="3 17">7.1.1.2</ecNumber>
    </recommendedName>
</protein>
<evidence type="ECO:0000256" key="17">
    <source>
        <dbReference type="RuleBase" id="RU003403"/>
    </source>
</evidence>
<keyword evidence="10 17" id="KW-0249">Electron transport</keyword>
<feature type="domain" description="NADH:quinone oxidoreductase/Mrp antiporter transmembrane" evidence="18">
    <location>
        <begin position="90"/>
        <end position="279"/>
    </location>
</feature>
<evidence type="ECO:0000256" key="9">
    <source>
        <dbReference type="ARBA" id="ARBA00022967"/>
    </source>
</evidence>
<evidence type="ECO:0000256" key="13">
    <source>
        <dbReference type="ARBA" id="ARBA00023075"/>
    </source>
</evidence>
<comment type="similarity">
    <text evidence="2 17">Belongs to the complex I subunit 2 family.</text>
</comment>
<keyword evidence="8 17" id="KW-0999">Mitochondrion inner membrane</keyword>
<dbReference type="EC" id="7.1.1.2" evidence="3 17"/>
<feature type="domain" description="NADH:quinone oxidoreductase/Mrp antiporter transmembrane" evidence="18">
    <location>
        <begin position="28"/>
        <end position="79"/>
    </location>
</feature>
<keyword evidence="5" id="KW-0813">Transport</keyword>
<dbReference type="InterPro" id="IPR003917">
    <property type="entry name" value="NADH_UbQ_OxRdtase_chain2"/>
</dbReference>
<dbReference type="Pfam" id="PF00361">
    <property type="entry name" value="Proton_antipo_M"/>
    <property type="match status" value="2"/>
</dbReference>
<evidence type="ECO:0000256" key="8">
    <source>
        <dbReference type="ARBA" id="ARBA00022792"/>
    </source>
</evidence>
<evidence type="ECO:0000256" key="14">
    <source>
        <dbReference type="ARBA" id="ARBA00023128"/>
    </source>
</evidence>
<organism evidence="19">
    <name type="scientific">Auchenoplax crinita</name>
    <name type="common">Polychaete worm</name>
    <dbReference type="NCBI Taxonomy" id="397536"/>
    <lineage>
        <taxon>Eukaryota</taxon>
        <taxon>Metazoa</taxon>
        <taxon>Spiralia</taxon>
        <taxon>Lophotrochozoa</taxon>
        <taxon>Annelida</taxon>
        <taxon>Polychaeta</taxon>
        <taxon>Sedentaria</taxon>
        <taxon>Canalipalpata</taxon>
        <taxon>Terebellida</taxon>
        <taxon>Terebelliformia</taxon>
        <taxon>Ampharetidae</taxon>
        <taxon>Auchenoplax</taxon>
    </lineage>
</organism>
<feature type="transmembrane region" description="Helical" evidence="17">
    <location>
        <begin position="180"/>
        <end position="212"/>
    </location>
</feature>